<sequence>MNRNYSSPVSRKYSIFKYQFSFHFYLVARSLSRNKSVIPSVFNKTTVSLSGLFKWRSGAEESILSYSPFWRTRLYHAKL</sequence>
<evidence type="ECO:0000313" key="2">
    <source>
        <dbReference type="Proteomes" id="UP000684084"/>
    </source>
</evidence>
<organism evidence="1 2">
    <name type="scientific">Rhizophagus irregularis</name>
    <dbReference type="NCBI Taxonomy" id="588596"/>
    <lineage>
        <taxon>Eukaryota</taxon>
        <taxon>Fungi</taxon>
        <taxon>Fungi incertae sedis</taxon>
        <taxon>Mucoromycota</taxon>
        <taxon>Glomeromycotina</taxon>
        <taxon>Glomeromycetes</taxon>
        <taxon>Glomerales</taxon>
        <taxon>Glomeraceae</taxon>
        <taxon>Rhizophagus</taxon>
    </lineage>
</organism>
<dbReference type="EMBL" id="CAGKOT010000034">
    <property type="protein sequence ID" value="CAB5375583.1"/>
    <property type="molecule type" value="Genomic_DNA"/>
</dbReference>
<dbReference type="OrthoDB" id="10317335at2759"/>
<evidence type="ECO:0000313" key="1">
    <source>
        <dbReference type="EMBL" id="CAB5375583.1"/>
    </source>
</evidence>
<dbReference type="AlphaFoldDB" id="A0A916EBY1"/>
<reference evidence="1" key="1">
    <citation type="submission" date="2020-05" db="EMBL/GenBank/DDBJ databases">
        <authorList>
            <person name="Rincon C."/>
            <person name="Sanders R I."/>
            <person name="Robbins C."/>
            <person name="Chaturvedi A."/>
        </authorList>
    </citation>
    <scope>NUCLEOTIDE SEQUENCE</scope>
    <source>
        <strain evidence="1">CHB12</strain>
    </source>
</reference>
<gene>
    <name evidence="1" type="ORF">CHRIB12_LOCUS14948</name>
</gene>
<name>A0A916EBY1_9GLOM</name>
<protein>
    <submittedName>
        <fullName evidence="1">Uncharacterized protein</fullName>
    </submittedName>
</protein>
<dbReference type="Proteomes" id="UP000684084">
    <property type="component" value="Unassembled WGS sequence"/>
</dbReference>
<accession>A0A916EBY1</accession>
<proteinExistence type="predicted"/>
<comment type="caution">
    <text evidence="1">The sequence shown here is derived from an EMBL/GenBank/DDBJ whole genome shotgun (WGS) entry which is preliminary data.</text>
</comment>